<reference evidence="1 2" key="1">
    <citation type="submission" date="2021-01" db="EMBL/GenBank/DDBJ databases">
        <title>Whole genome shotgun sequence of Catellatospora bangladeshensis NBRC 107357.</title>
        <authorList>
            <person name="Komaki H."/>
            <person name="Tamura T."/>
        </authorList>
    </citation>
    <scope>NUCLEOTIDE SEQUENCE [LARGE SCALE GENOMIC DNA]</scope>
    <source>
        <strain evidence="1 2">NBRC 107357</strain>
    </source>
</reference>
<evidence type="ECO:0008006" key="3">
    <source>
        <dbReference type="Google" id="ProtNLM"/>
    </source>
</evidence>
<keyword evidence="2" id="KW-1185">Reference proteome</keyword>
<evidence type="ECO:0000313" key="1">
    <source>
        <dbReference type="EMBL" id="GIF79550.1"/>
    </source>
</evidence>
<proteinExistence type="predicted"/>
<accession>A0A8J3NIN6</accession>
<evidence type="ECO:0000313" key="2">
    <source>
        <dbReference type="Proteomes" id="UP000601223"/>
    </source>
</evidence>
<name>A0A8J3NIN6_9ACTN</name>
<dbReference type="Proteomes" id="UP000601223">
    <property type="component" value="Unassembled WGS sequence"/>
</dbReference>
<dbReference type="EMBL" id="BONF01000005">
    <property type="protein sequence ID" value="GIF79550.1"/>
    <property type="molecule type" value="Genomic_DNA"/>
</dbReference>
<protein>
    <recommendedName>
        <fullName evidence="3">DUF2993 domain-containing protein</fullName>
    </recommendedName>
</protein>
<gene>
    <name evidence="1" type="ORF">Cba03nite_08990</name>
</gene>
<dbReference type="InterPro" id="IPR021373">
    <property type="entry name" value="DUF2993"/>
</dbReference>
<dbReference type="Pfam" id="PF11209">
    <property type="entry name" value="LmeA"/>
    <property type="match status" value="1"/>
</dbReference>
<comment type="caution">
    <text evidence="1">The sequence shown here is derived from an EMBL/GenBank/DDBJ whole genome shotgun (WGS) entry which is preliminary data.</text>
</comment>
<organism evidence="1 2">
    <name type="scientific">Catellatospora bangladeshensis</name>
    <dbReference type="NCBI Taxonomy" id="310355"/>
    <lineage>
        <taxon>Bacteria</taxon>
        <taxon>Bacillati</taxon>
        <taxon>Actinomycetota</taxon>
        <taxon>Actinomycetes</taxon>
        <taxon>Micromonosporales</taxon>
        <taxon>Micromonosporaceae</taxon>
        <taxon>Catellatospora</taxon>
    </lineage>
</organism>
<sequence>MITAVLLVVLGILLAVADRVGVHYAEREIADRIAARMQSQGITSTPPEVEIKGVPFLTQVAAGRYDEIELTMRDLKGGDLPLPLLTVSAFDVEAPLKELMNDTARPVAARVEGVATVSYADLVKASGLSGITLTSAGDRIVEVSGNVPLIGRVSGKAEVTVVDGGRVRLRVTELRGVAGSIRQSIIDAYKDRLAVTLRPPNLPFELKLSNVTTEQTGLQVAFAATDVQLA</sequence>
<dbReference type="AlphaFoldDB" id="A0A8J3NIN6"/>